<dbReference type="EMBL" id="JAERWK010000020">
    <property type="protein sequence ID" value="MBM9468678.1"/>
    <property type="molecule type" value="Genomic_DNA"/>
</dbReference>
<feature type="domain" description="AMP-dependent synthetase/ligase" evidence="3">
    <location>
        <begin position="22"/>
        <end position="435"/>
    </location>
</feature>
<organism evidence="4 5">
    <name type="scientific">Nakamurella leprariae</name>
    <dbReference type="NCBI Taxonomy" id="2803911"/>
    <lineage>
        <taxon>Bacteria</taxon>
        <taxon>Bacillati</taxon>
        <taxon>Actinomycetota</taxon>
        <taxon>Actinomycetes</taxon>
        <taxon>Nakamurellales</taxon>
        <taxon>Nakamurellaceae</taxon>
        <taxon>Nakamurella</taxon>
    </lineage>
</organism>
<dbReference type="PANTHER" id="PTHR43272">
    <property type="entry name" value="LONG-CHAIN-FATTY-ACID--COA LIGASE"/>
    <property type="match status" value="1"/>
</dbReference>
<evidence type="ECO:0000256" key="1">
    <source>
        <dbReference type="ARBA" id="ARBA00022741"/>
    </source>
</evidence>
<keyword evidence="5" id="KW-1185">Reference proteome</keyword>
<gene>
    <name evidence="4" type="ORF">JL106_15455</name>
</gene>
<name>A0A938YIW1_9ACTN</name>
<dbReference type="InterPro" id="IPR020845">
    <property type="entry name" value="AMP-binding_CS"/>
</dbReference>
<dbReference type="CDD" id="cd05907">
    <property type="entry name" value="VL_LC_FACS_like"/>
    <property type="match status" value="1"/>
</dbReference>
<evidence type="ECO:0000256" key="2">
    <source>
        <dbReference type="ARBA" id="ARBA00022840"/>
    </source>
</evidence>
<accession>A0A938YIW1</accession>
<dbReference type="SUPFAM" id="SSF56801">
    <property type="entry name" value="Acetyl-CoA synthetase-like"/>
    <property type="match status" value="1"/>
</dbReference>
<dbReference type="GO" id="GO:0005524">
    <property type="term" value="F:ATP binding"/>
    <property type="evidence" value="ECO:0007669"/>
    <property type="project" value="UniProtKB-KW"/>
</dbReference>
<reference evidence="4" key="1">
    <citation type="submission" date="2021-01" db="EMBL/GenBank/DDBJ databases">
        <title>YIM 132084 draft genome.</title>
        <authorList>
            <person name="An D."/>
        </authorList>
    </citation>
    <scope>NUCLEOTIDE SEQUENCE</scope>
    <source>
        <strain evidence="4">YIM 132084</strain>
    </source>
</reference>
<dbReference type="Pfam" id="PF00501">
    <property type="entry name" value="AMP-binding"/>
    <property type="match status" value="1"/>
</dbReference>
<dbReference type="Gene3D" id="3.40.50.12780">
    <property type="entry name" value="N-terminal domain of ligase-like"/>
    <property type="match status" value="2"/>
</dbReference>
<dbReference type="PROSITE" id="PS00455">
    <property type="entry name" value="AMP_BINDING"/>
    <property type="match status" value="1"/>
</dbReference>
<keyword evidence="2" id="KW-0067">ATP-binding</keyword>
<dbReference type="PANTHER" id="PTHR43272:SF33">
    <property type="entry name" value="AMP-BINDING DOMAIN-CONTAINING PROTEIN-RELATED"/>
    <property type="match status" value="1"/>
</dbReference>
<dbReference type="InterPro" id="IPR000873">
    <property type="entry name" value="AMP-dep_synth/lig_dom"/>
</dbReference>
<dbReference type="Proteomes" id="UP000663792">
    <property type="component" value="Unassembled WGS sequence"/>
</dbReference>
<sequence length="610" mass="66307">MTSSISPLGPSDRSRSFAHMLRERVAASPDREAFRHRVGDRWESLTWQQTWDRVEQLAAGLVDLGVAAQERVAIASGTRIEWVLADFAVMCAGAATTTVYPSTTPQEVAHILGDSGSVLLFAEDHAQLAKLDRDALPELRHLAVFDDGPGAGSVTGDVLSLDALAERGRALLTREPETVKRRIDELEPERLATLIYTSGTTGTPKGVRLVHDNWTYEAAAIEPLDLIRPDDLHYLWLPLSHVFGKMLLAIQLQIGFATAVDGDLDRIVANLAAVQPTFMCGAPRIFEKVRARATMTAHGAGGAKARIFDWGFGVGVKVSQARQSGTRVAPWLAAQHAIADRLVFTKIRHVLGGRIRRLVSGSAKLSRDVAEWFDAAGLPILEGYGLTETSAATFVNLPGDNRIGTVGPPVPGTEVIIASDGEILVRGPGVMRGYHNRPDATDDVLTADGWFHTGDIGELRDGNLVVTDRKKDLIKTSGGKYVAPQKIETLFKAHSPYVSQVVVHGDGRNFVSALITLEADAVGAWATGQGLQLRTPAELAAAPEVRELLDHDVQAVNSKLERWETIKRYTILPHDLTVEDGELTPSLKVRRKAVENRYADQLDALYADVD</sequence>
<dbReference type="Pfam" id="PF23562">
    <property type="entry name" value="AMP-binding_C_3"/>
    <property type="match status" value="1"/>
</dbReference>
<proteinExistence type="predicted"/>
<dbReference type="GO" id="GO:0016020">
    <property type="term" value="C:membrane"/>
    <property type="evidence" value="ECO:0007669"/>
    <property type="project" value="TreeGrafter"/>
</dbReference>
<dbReference type="RefSeq" id="WP_205261625.1">
    <property type="nucleotide sequence ID" value="NZ_JAERWK010000020.1"/>
</dbReference>
<protein>
    <submittedName>
        <fullName evidence="4">Long-chain fatty acid--CoA ligase</fullName>
    </submittedName>
</protein>
<dbReference type="AlphaFoldDB" id="A0A938YIW1"/>
<dbReference type="InterPro" id="IPR042099">
    <property type="entry name" value="ANL_N_sf"/>
</dbReference>
<comment type="caution">
    <text evidence="4">The sequence shown here is derived from an EMBL/GenBank/DDBJ whole genome shotgun (WGS) entry which is preliminary data.</text>
</comment>
<evidence type="ECO:0000313" key="4">
    <source>
        <dbReference type="EMBL" id="MBM9468678.1"/>
    </source>
</evidence>
<evidence type="ECO:0000313" key="5">
    <source>
        <dbReference type="Proteomes" id="UP000663792"/>
    </source>
</evidence>
<dbReference type="GO" id="GO:0004467">
    <property type="term" value="F:long-chain fatty acid-CoA ligase activity"/>
    <property type="evidence" value="ECO:0007669"/>
    <property type="project" value="TreeGrafter"/>
</dbReference>
<keyword evidence="4" id="KW-0436">Ligase</keyword>
<keyword evidence="1" id="KW-0547">Nucleotide-binding</keyword>
<evidence type="ECO:0000259" key="3">
    <source>
        <dbReference type="Pfam" id="PF00501"/>
    </source>
</evidence>